<evidence type="ECO:0000313" key="2">
    <source>
        <dbReference type="EMBL" id="KAK6780299.1"/>
    </source>
</evidence>
<reference evidence="2 3" key="1">
    <citation type="submission" date="2024-02" db="EMBL/GenBank/DDBJ databases">
        <title>de novo genome assembly of Solanum bulbocastanum strain 11H21.</title>
        <authorList>
            <person name="Hosaka A.J."/>
        </authorList>
    </citation>
    <scope>NUCLEOTIDE SEQUENCE [LARGE SCALE GENOMIC DNA]</scope>
    <source>
        <tissue evidence="2">Young leaves</tissue>
    </source>
</reference>
<evidence type="ECO:0000256" key="1">
    <source>
        <dbReference type="SAM" id="MobiDB-lite"/>
    </source>
</evidence>
<name>A0AAN8T2R6_SOLBU</name>
<dbReference type="Proteomes" id="UP001371456">
    <property type="component" value="Unassembled WGS sequence"/>
</dbReference>
<accession>A0AAN8T2R6</accession>
<feature type="region of interest" description="Disordered" evidence="1">
    <location>
        <begin position="58"/>
        <end position="84"/>
    </location>
</feature>
<dbReference type="PANTHER" id="PTHR48302:SF2">
    <property type="entry name" value="DUF1985 DOMAIN-CONTAINING PROTEIN"/>
    <property type="match status" value="1"/>
</dbReference>
<proteinExistence type="predicted"/>
<dbReference type="AlphaFoldDB" id="A0AAN8T2R6"/>
<keyword evidence="3" id="KW-1185">Reference proteome</keyword>
<sequence>MFRDDNNTLVFQNISPTPMDLKILELPPEYVEVKSISQISAANNSDDDFQDPPRIKQNVEEKKSSVASEIPSSSKSTNFNLSNS</sequence>
<comment type="caution">
    <text evidence="2">The sequence shown here is derived from an EMBL/GenBank/DDBJ whole genome shotgun (WGS) entry which is preliminary data.</text>
</comment>
<dbReference type="PANTHER" id="PTHR48302">
    <property type="entry name" value="ULP1 PROTEASE FAMILY, C-TERMINAL CATALYTIC DOMAIN CONTAINING PROTEIN"/>
    <property type="match status" value="1"/>
</dbReference>
<gene>
    <name evidence="2" type="ORF">RDI58_022483</name>
</gene>
<feature type="compositionally biased region" description="Polar residues" evidence="1">
    <location>
        <begin position="65"/>
        <end position="84"/>
    </location>
</feature>
<evidence type="ECO:0000313" key="3">
    <source>
        <dbReference type="Proteomes" id="UP001371456"/>
    </source>
</evidence>
<dbReference type="EMBL" id="JBANQN010000009">
    <property type="protein sequence ID" value="KAK6780299.1"/>
    <property type="molecule type" value="Genomic_DNA"/>
</dbReference>
<protein>
    <submittedName>
        <fullName evidence="2">Uncharacterized protein</fullName>
    </submittedName>
</protein>
<organism evidence="2 3">
    <name type="scientific">Solanum bulbocastanum</name>
    <name type="common">Wild potato</name>
    <dbReference type="NCBI Taxonomy" id="147425"/>
    <lineage>
        <taxon>Eukaryota</taxon>
        <taxon>Viridiplantae</taxon>
        <taxon>Streptophyta</taxon>
        <taxon>Embryophyta</taxon>
        <taxon>Tracheophyta</taxon>
        <taxon>Spermatophyta</taxon>
        <taxon>Magnoliopsida</taxon>
        <taxon>eudicotyledons</taxon>
        <taxon>Gunneridae</taxon>
        <taxon>Pentapetalae</taxon>
        <taxon>asterids</taxon>
        <taxon>lamiids</taxon>
        <taxon>Solanales</taxon>
        <taxon>Solanaceae</taxon>
        <taxon>Solanoideae</taxon>
        <taxon>Solaneae</taxon>
        <taxon>Solanum</taxon>
    </lineage>
</organism>